<dbReference type="GO" id="GO:0016020">
    <property type="term" value="C:membrane"/>
    <property type="evidence" value="ECO:0007669"/>
    <property type="project" value="UniProtKB-SubCell"/>
</dbReference>
<feature type="transmembrane region" description="Helical" evidence="5">
    <location>
        <begin position="57"/>
        <end position="76"/>
    </location>
</feature>
<protein>
    <submittedName>
        <fullName evidence="7">YIP1 family protein</fullName>
    </submittedName>
</protein>
<keyword evidence="3 5" id="KW-1133">Transmembrane helix</keyword>
<dbReference type="Proteomes" id="UP001225933">
    <property type="component" value="Unassembled WGS sequence"/>
</dbReference>
<evidence type="ECO:0000259" key="6">
    <source>
        <dbReference type="Pfam" id="PF04893"/>
    </source>
</evidence>
<gene>
    <name evidence="7" type="ORF">QX233_14040</name>
</gene>
<dbReference type="EMBL" id="JAUHGV010000017">
    <property type="protein sequence ID" value="MDN4013594.1"/>
    <property type="molecule type" value="Genomic_DNA"/>
</dbReference>
<evidence type="ECO:0000256" key="4">
    <source>
        <dbReference type="ARBA" id="ARBA00023136"/>
    </source>
</evidence>
<comment type="caution">
    <text evidence="7">The sequence shown here is derived from an EMBL/GenBank/DDBJ whole genome shotgun (WGS) entry which is preliminary data.</text>
</comment>
<dbReference type="InterPro" id="IPR006977">
    <property type="entry name" value="Yip1_dom"/>
</dbReference>
<feature type="transmembrane region" description="Helical" evidence="5">
    <location>
        <begin position="172"/>
        <end position="190"/>
    </location>
</feature>
<keyword evidence="2 5" id="KW-0812">Transmembrane</keyword>
<keyword evidence="4 5" id="KW-0472">Membrane</keyword>
<feature type="transmembrane region" description="Helical" evidence="5">
    <location>
        <begin position="88"/>
        <end position="109"/>
    </location>
</feature>
<dbReference type="RefSeq" id="WP_214590602.1">
    <property type="nucleotide sequence ID" value="NZ_JAUHGV010000017.1"/>
</dbReference>
<evidence type="ECO:0000256" key="2">
    <source>
        <dbReference type="ARBA" id="ARBA00022692"/>
    </source>
</evidence>
<evidence type="ECO:0000256" key="3">
    <source>
        <dbReference type="ARBA" id="ARBA00022989"/>
    </source>
</evidence>
<dbReference type="AlphaFoldDB" id="A0AAJ1VN88"/>
<evidence type="ECO:0000256" key="5">
    <source>
        <dbReference type="SAM" id="Phobius"/>
    </source>
</evidence>
<feature type="domain" description="Yip1" evidence="6">
    <location>
        <begin position="23"/>
        <end position="185"/>
    </location>
</feature>
<evidence type="ECO:0000256" key="1">
    <source>
        <dbReference type="ARBA" id="ARBA00004141"/>
    </source>
</evidence>
<evidence type="ECO:0000313" key="8">
    <source>
        <dbReference type="Proteomes" id="UP001225933"/>
    </source>
</evidence>
<sequence>MNWQTQFNPFSKFSEKTLLAIGAVTGVFLIISCYFTQTKMDSLLHFSSGEGLNLVSISLYVLISLVYAVLLLFGLGKIFNKRTRLIDIANAVLVSQIPVLFTVISTKLFDIERLSEKISQTSAKDKIPDINILDLISLTVFAFANLILIIYSFTLLFNGFKTATNIKKWQQIVIFAFVTLLGILICQIILPQFSL</sequence>
<evidence type="ECO:0000313" key="7">
    <source>
        <dbReference type="EMBL" id="MDN4013594.1"/>
    </source>
</evidence>
<feature type="transmembrane region" description="Helical" evidence="5">
    <location>
        <begin position="135"/>
        <end position="160"/>
    </location>
</feature>
<dbReference type="Pfam" id="PF04893">
    <property type="entry name" value="Yip1"/>
    <property type="match status" value="1"/>
</dbReference>
<organism evidence="7 8">
    <name type="scientific">Chryseobacterium gambrini</name>
    <dbReference type="NCBI Taxonomy" id="373672"/>
    <lineage>
        <taxon>Bacteria</taxon>
        <taxon>Pseudomonadati</taxon>
        <taxon>Bacteroidota</taxon>
        <taxon>Flavobacteriia</taxon>
        <taxon>Flavobacteriales</taxon>
        <taxon>Weeksellaceae</taxon>
        <taxon>Chryseobacterium group</taxon>
        <taxon>Chryseobacterium</taxon>
    </lineage>
</organism>
<proteinExistence type="predicted"/>
<comment type="subcellular location">
    <subcellularLocation>
        <location evidence="1">Membrane</location>
        <topology evidence="1">Multi-pass membrane protein</topology>
    </subcellularLocation>
</comment>
<feature type="transmembrane region" description="Helical" evidence="5">
    <location>
        <begin position="18"/>
        <end position="37"/>
    </location>
</feature>
<name>A0AAJ1VN88_9FLAO</name>
<reference evidence="7" key="1">
    <citation type="submission" date="2023-06" db="EMBL/GenBank/DDBJ databases">
        <title>Two Chryseobacterium gambrini strains from China.</title>
        <authorList>
            <person name="Zeng J."/>
            <person name="Wu Y."/>
        </authorList>
    </citation>
    <scope>NUCLEOTIDE SEQUENCE</scope>
    <source>
        <strain evidence="7">SQ219</strain>
    </source>
</reference>
<accession>A0AAJ1VN88</accession>